<dbReference type="AlphaFoldDB" id="A0A6C0J5D9"/>
<keyword evidence="2" id="KW-0238">DNA-binding</keyword>
<dbReference type="InterPro" id="IPR012295">
    <property type="entry name" value="TBP_dom_sf"/>
</dbReference>
<accession>A0A6C0J5D9</accession>
<keyword evidence="3" id="KW-0804">Transcription</keyword>
<comment type="similarity">
    <text evidence="1">Belongs to the TBP family.</text>
</comment>
<dbReference type="GO" id="GO:0003677">
    <property type="term" value="F:DNA binding"/>
    <property type="evidence" value="ECO:0007669"/>
    <property type="project" value="UniProtKB-KW"/>
</dbReference>
<reference evidence="4" key="1">
    <citation type="journal article" date="2020" name="Nature">
        <title>Giant virus diversity and host interactions through global metagenomics.</title>
        <authorList>
            <person name="Schulz F."/>
            <person name="Roux S."/>
            <person name="Paez-Espino D."/>
            <person name="Jungbluth S."/>
            <person name="Walsh D.A."/>
            <person name="Denef V.J."/>
            <person name="McMahon K.D."/>
            <person name="Konstantinidis K.T."/>
            <person name="Eloe-Fadrosh E.A."/>
            <person name="Kyrpides N.C."/>
            <person name="Woyke T."/>
        </authorList>
    </citation>
    <scope>NUCLEOTIDE SEQUENCE</scope>
    <source>
        <strain evidence="4">GVMAG-M-3300025860-20</strain>
    </source>
</reference>
<evidence type="ECO:0000313" key="4">
    <source>
        <dbReference type="EMBL" id="QHU00889.1"/>
    </source>
</evidence>
<dbReference type="Gene3D" id="3.30.310.10">
    <property type="entry name" value="TATA-Binding Protein"/>
    <property type="match status" value="1"/>
</dbReference>
<protein>
    <submittedName>
        <fullName evidence="4">Uncharacterized protein</fullName>
    </submittedName>
</protein>
<dbReference type="InterPro" id="IPR000814">
    <property type="entry name" value="TBP"/>
</dbReference>
<proteinExistence type="inferred from homology"/>
<organism evidence="4">
    <name type="scientific">viral metagenome</name>
    <dbReference type="NCBI Taxonomy" id="1070528"/>
    <lineage>
        <taxon>unclassified sequences</taxon>
        <taxon>metagenomes</taxon>
        <taxon>organismal metagenomes</taxon>
    </lineage>
</organism>
<evidence type="ECO:0000256" key="1">
    <source>
        <dbReference type="ARBA" id="ARBA00005560"/>
    </source>
</evidence>
<dbReference type="Pfam" id="PF00352">
    <property type="entry name" value="TBP"/>
    <property type="match status" value="1"/>
</dbReference>
<evidence type="ECO:0000256" key="3">
    <source>
        <dbReference type="ARBA" id="ARBA00023163"/>
    </source>
</evidence>
<sequence>MNNMKYMEKPLEVPEMSPVKLVTMTIQIKLPQHFNLKVMAESIAIDSEIIGVKHLYIKKGNYADDPKPGRFKNECTFNINVGDKIINTKLFINGKIVNTGCLSEEHAIISTNIVLKRLQYMEKVVEYELPDSFCGKQIKKFFKDDIRKTFGTLYQLLICYFGMDTDLSPFEPNLTADESFMIFMDIIEDNSNKEDNYNNKLNVPYIRDIMYIYTIISILKCYYPKEELVDYFDEPDFQYLLTVLEDSTDREKGIIKCELPSYLNNTELIVFSPDNVITDLINKGTNCNYCVNRNVLYNIITNMIDTESDKPYSVVYCTYEKSNYPGVIIEYRLISKIVKIIVFNTGKINITATKTHEQVKHAYDFIKNLCSEHFDKLLLTSVYDNKKFEFETSLPDQHYVGHIEGETCYLLRKKSILANPRNVRILYDRGLIGLYKD</sequence>
<dbReference type="GO" id="GO:0006352">
    <property type="term" value="P:DNA-templated transcription initiation"/>
    <property type="evidence" value="ECO:0007669"/>
    <property type="project" value="InterPro"/>
</dbReference>
<dbReference type="EMBL" id="MN740330">
    <property type="protein sequence ID" value="QHU00889.1"/>
    <property type="molecule type" value="Genomic_DNA"/>
</dbReference>
<dbReference type="SUPFAM" id="SSF55945">
    <property type="entry name" value="TATA-box binding protein-like"/>
    <property type="match status" value="1"/>
</dbReference>
<name>A0A6C0J5D9_9ZZZZ</name>
<evidence type="ECO:0000256" key="2">
    <source>
        <dbReference type="ARBA" id="ARBA00023125"/>
    </source>
</evidence>